<keyword evidence="3" id="KW-1185">Reference proteome</keyword>
<organism evidence="2 3">
    <name type="scientific">Aerosakkonema funiforme FACHB-1375</name>
    <dbReference type="NCBI Taxonomy" id="2949571"/>
    <lineage>
        <taxon>Bacteria</taxon>
        <taxon>Bacillati</taxon>
        <taxon>Cyanobacteriota</taxon>
        <taxon>Cyanophyceae</taxon>
        <taxon>Oscillatoriophycideae</taxon>
        <taxon>Aerosakkonematales</taxon>
        <taxon>Aerosakkonemataceae</taxon>
        <taxon>Aerosakkonema</taxon>
    </lineage>
</organism>
<dbReference type="RefSeq" id="WP_190465436.1">
    <property type="nucleotide sequence ID" value="NZ_JACJPW010000039.1"/>
</dbReference>
<feature type="transmembrane region" description="Helical" evidence="1">
    <location>
        <begin position="7"/>
        <end position="24"/>
    </location>
</feature>
<protein>
    <submittedName>
        <fullName evidence="2">Uncharacterized protein</fullName>
    </submittedName>
</protein>
<keyword evidence="1" id="KW-1133">Transmembrane helix</keyword>
<dbReference type="EMBL" id="JACJPW010000039">
    <property type="protein sequence ID" value="MBD2182578.1"/>
    <property type="molecule type" value="Genomic_DNA"/>
</dbReference>
<evidence type="ECO:0000256" key="1">
    <source>
        <dbReference type="SAM" id="Phobius"/>
    </source>
</evidence>
<gene>
    <name evidence="2" type="ORF">H6G03_15980</name>
</gene>
<reference evidence="2" key="2">
    <citation type="submission" date="2020-08" db="EMBL/GenBank/DDBJ databases">
        <authorList>
            <person name="Chen M."/>
            <person name="Teng W."/>
            <person name="Zhao L."/>
            <person name="Hu C."/>
            <person name="Zhou Y."/>
            <person name="Han B."/>
            <person name="Song L."/>
            <person name="Shu W."/>
        </authorList>
    </citation>
    <scope>NUCLEOTIDE SEQUENCE</scope>
    <source>
        <strain evidence="2">FACHB-1375</strain>
    </source>
</reference>
<name>A0A926VF39_9CYAN</name>
<proteinExistence type="predicted"/>
<accession>A0A926VF39</accession>
<feature type="transmembrane region" description="Helical" evidence="1">
    <location>
        <begin position="84"/>
        <end position="104"/>
    </location>
</feature>
<comment type="caution">
    <text evidence="2">The sequence shown here is derived from an EMBL/GenBank/DDBJ whole genome shotgun (WGS) entry which is preliminary data.</text>
</comment>
<keyword evidence="1" id="KW-0472">Membrane</keyword>
<evidence type="ECO:0000313" key="3">
    <source>
        <dbReference type="Proteomes" id="UP000641646"/>
    </source>
</evidence>
<reference evidence="2" key="1">
    <citation type="journal article" date="2015" name="ISME J.">
        <title>Draft Genome Sequence of Streptomyces incarnatus NRRL8089, which Produces the Nucleoside Antibiotic Sinefungin.</title>
        <authorList>
            <person name="Oshima K."/>
            <person name="Hattori M."/>
            <person name="Shimizu H."/>
            <person name="Fukuda K."/>
            <person name="Nemoto M."/>
            <person name="Inagaki K."/>
            <person name="Tamura T."/>
        </authorList>
    </citation>
    <scope>NUCLEOTIDE SEQUENCE</scope>
    <source>
        <strain evidence="2">FACHB-1375</strain>
    </source>
</reference>
<keyword evidence="1" id="KW-0812">Transmembrane</keyword>
<evidence type="ECO:0000313" key="2">
    <source>
        <dbReference type="EMBL" id="MBD2182578.1"/>
    </source>
</evidence>
<feature type="transmembrane region" description="Helical" evidence="1">
    <location>
        <begin position="36"/>
        <end position="53"/>
    </location>
</feature>
<dbReference type="Proteomes" id="UP000641646">
    <property type="component" value="Unassembled WGS sequence"/>
</dbReference>
<dbReference type="AlphaFoldDB" id="A0A926VF39"/>
<sequence length="127" mass="13554">MSKGSRIAIGIVALLCAIGFFMTALDPSGLPAGSNVFYGMTALCVTIAIACFFPKSHPITLRIIGATIFFAYAGYVIHSFRNQNFGRAIAGFFVCGLPSGYLAIAGNYPSWGRAGEVFNSEQNNKQE</sequence>
<feature type="transmembrane region" description="Helical" evidence="1">
    <location>
        <begin position="60"/>
        <end position="78"/>
    </location>
</feature>